<accession>A0A0H5NZP2</accession>
<dbReference type="InterPro" id="IPR002591">
    <property type="entry name" value="Phosphodiest/P_Trfase"/>
</dbReference>
<evidence type="ECO:0000313" key="1">
    <source>
        <dbReference type="EMBL" id="CRY75586.1"/>
    </source>
</evidence>
<dbReference type="PANTHER" id="PTHR10151:SF120">
    <property type="entry name" value="BIS(5'-ADENOSYL)-TRIPHOSPHATASE"/>
    <property type="match status" value="1"/>
</dbReference>
<name>A0A0H5NZP2_NOCFR</name>
<protein>
    <submittedName>
        <fullName evidence="1">Type I phosphodiesterase / nucleotide pyrophosphatase</fullName>
    </submittedName>
</protein>
<dbReference type="KEGG" id="nfr:ERS450000_01413"/>
<dbReference type="Pfam" id="PF01663">
    <property type="entry name" value="Phosphodiest"/>
    <property type="match status" value="1"/>
</dbReference>
<dbReference type="PANTHER" id="PTHR10151">
    <property type="entry name" value="ECTONUCLEOTIDE PYROPHOSPHATASE/PHOSPHODIESTERASE"/>
    <property type="match status" value="1"/>
</dbReference>
<dbReference type="SUPFAM" id="SSF53649">
    <property type="entry name" value="Alkaline phosphatase-like"/>
    <property type="match status" value="1"/>
</dbReference>
<dbReference type="Gene3D" id="3.40.720.10">
    <property type="entry name" value="Alkaline Phosphatase, subunit A"/>
    <property type="match status" value="1"/>
</dbReference>
<dbReference type="GO" id="GO:0016787">
    <property type="term" value="F:hydrolase activity"/>
    <property type="evidence" value="ECO:0007669"/>
    <property type="project" value="UniProtKB-ARBA"/>
</dbReference>
<dbReference type="Proteomes" id="UP000057820">
    <property type="component" value="Chromosome 1"/>
</dbReference>
<dbReference type="EMBL" id="LN868938">
    <property type="protein sequence ID" value="CRY75586.1"/>
    <property type="molecule type" value="Genomic_DNA"/>
</dbReference>
<proteinExistence type="predicted"/>
<evidence type="ECO:0000313" key="2">
    <source>
        <dbReference type="Proteomes" id="UP000057820"/>
    </source>
</evidence>
<organism evidence="1 2">
    <name type="scientific">Nocardia farcinica</name>
    <dbReference type="NCBI Taxonomy" id="37329"/>
    <lineage>
        <taxon>Bacteria</taxon>
        <taxon>Bacillati</taxon>
        <taxon>Actinomycetota</taxon>
        <taxon>Actinomycetes</taxon>
        <taxon>Mycobacteriales</taxon>
        <taxon>Nocardiaceae</taxon>
        <taxon>Nocardia</taxon>
    </lineage>
</organism>
<gene>
    <name evidence="1" type="ORF">ERS450000_01413</name>
</gene>
<dbReference type="RefSeq" id="WP_170916112.1">
    <property type="nucleotide sequence ID" value="NZ_CP031418.1"/>
</dbReference>
<dbReference type="InterPro" id="IPR017850">
    <property type="entry name" value="Alkaline_phosphatase_core_sf"/>
</dbReference>
<reference evidence="2" key="1">
    <citation type="submission" date="2015-03" db="EMBL/GenBank/DDBJ databases">
        <authorList>
            <consortium name="Pathogen Informatics"/>
        </authorList>
    </citation>
    <scope>NUCLEOTIDE SEQUENCE [LARGE SCALE GENOMIC DNA]</scope>
    <source>
        <strain evidence="2">NCTC11134</strain>
    </source>
</reference>
<sequence>MFAAPRYGSGSLADVLPSVLACLGVPGEEDRLGLDLTARRVCVLLIDGLGAELLAEHAEAAPFLSGLASMPLTTGFPSTTATSLSSLGVGAPPGEHGIVGYQMTVPGYDRLVNPLRWRLQGGGPEVDLLRELVPEQFQPRPTTFERAAAAGVRVTQVAPMYQANSGLTRAVLRGNEFRPGLSFGDLVDGTITALRAGERSLVYAYHGDLDTTGHVRGPSSEAWLLELGHIDRIAAAIAARLPADAALVVTADHGMVELDGTVDFDTVEPLRDGVHRLGGEPRARHVYTVDGATADVAAAWQETLGPDFAVLPRQEVIARGWFGPLVTPEIAARIGDLVVAAAGTRGVIRSAAEPLESAMIGHHGSLTTAELDVPLRIATA</sequence>
<dbReference type="AlphaFoldDB" id="A0A0H5NZP2"/>